<gene>
    <name evidence="3" type="ORF">FCM35_KLT16077</name>
</gene>
<name>A0A833RJI4_9POAL</name>
<evidence type="ECO:0000313" key="4">
    <source>
        <dbReference type="Proteomes" id="UP000623129"/>
    </source>
</evidence>
<dbReference type="GO" id="GO:0010020">
    <property type="term" value="P:chloroplast fission"/>
    <property type="evidence" value="ECO:0007669"/>
    <property type="project" value="InterPro"/>
</dbReference>
<accession>A0A833RJI4</accession>
<proteinExistence type="predicted"/>
<sequence>MASIPTALPTKIGEASIWKSRHVWLGSQNLAWNCRRLRWHFVIRSSNGNSSDSSKNPLVPVEKNLRESCQGSFGSLKATVHVLLPVVTSVRTRFCSKFAMMVYVTFAIFIIIARKIMLKRENHVNQGSIADLVRRGQLKSNRRGIAKTSLYDNPFNNAFVKIDEENSTAQMFGKVYRLAPTTLTKEQQLTHQERRAQAYQWKRPKVFLKEGDPIPPDVDPDLVRWIPPNHPFASTSSDINEESFKNNVYQKDGVPFRVRAEHEALQKKLEALQDEPKIKELAVNLKNPEEFEEPKLQQIELNETKKADEKIDKGLKSSNEKS</sequence>
<feature type="transmembrane region" description="Helical" evidence="2">
    <location>
        <begin position="98"/>
        <end position="117"/>
    </location>
</feature>
<reference evidence="3" key="1">
    <citation type="submission" date="2020-01" db="EMBL/GenBank/DDBJ databases">
        <title>Genome sequence of Kobresia littledalei, the first chromosome-level genome in the family Cyperaceae.</title>
        <authorList>
            <person name="Qu G."/>
        </authorList>
    </citation>
    <scope>NUCLEOTIDE SEQUENCE</scope>
    <source>
        <strain evidence="3">C.B.Clarke</strain>
        <tissue evidence="3">Leaf</tissue>
    </source>
</reference>
<dbReference type="PANTHER" id="PTHR36317">
    <property type="entry name" value="PROTEIN MULTIPLE CHLOROPLAST DIVISION SITE 1"/>
    <property type="match status" value="1"/>
</dbReference>
<protein>
    <recommendedName>
        <fullName evidence="5">Protein MULTIPLE CHLOROPLAST DIVISION SITE 1</fullName>
    </recommendedName>
</protein>
<dbReference type="Proteomes" id="UP000623129">
    <property type="component" value="Unassembled WGS sequence"/>
</dbReference>
<evidence type="ECO:0000256" key="1">
    <source>
        <dbReference type="SAM" id="MobiDB-lite"/>
    </source>
</evidence>
<evidence type="ECO:0000313" key="3">
    <source>
        <dbReference type="EMBL" id="KAF3340306.1"/>
    </source>
</evidence>
<keyword evidence="4" id="KW-1185">Reference proteome</keyword>
<dbReference type="InterPro" id="IPR034572">
    <property type="entry name" value="MCD1"/>
</dbReference>
<dbReference type="OrthoDB" id="1927797at2759"/>
<dbReference type="AlphaFoldDB" id="A0A833RJI4"/>
<comment type="caution">
    <text evidence="3">The sequence shown here is derived from an EMBL/GenBank/DDBJ whole genome shotgun (WGS) entry which is preliminary data.</text>
</comment>
<feature type="region of interest" description="Disordered" evidence="1">
    <location>
        <begin position="294"/>
        <end position="322"/>
    </location>
</feature>
<dbReference type="EMBL" id="SWLB01000003">
    <property type="protein sequence ID" value="KAF3340306.1"/>
    <property type="molecule type" value="Genomic_DNA"/>
</dbReference>
<organism evidence="3 4">
    <name type="scientific">Carex littledalei</name>
    <dbReference type="NCBI Taxonomy" id="544730"/>
    <lineage>
        <taxon>Eukaryota</taxon>
        <taxon>Viridiplantae</taxon>
        <taxon>Streptophyta</taxon>
        <taxon>Embryophyta</taxon>
        <taxon>Tracheophyta</taxon>
        <taxon>Spermatophyta</taxon>
        <taxon>Magnoliopsida</taxon>
        <taxon>Liliopsida</taxon>
        <taxon>Poales</taxon>
        <taxon>Cyperaceae</taxon>
        <taxon>Cyperoideae</taxon>
        <taxon>Cariceae</taxon>
        <taxon>Carex</taxon>
        <taxon>Carex subgen. Euthyceras</taxon>
    </lineage>
</organism>
<dbReference type="GO" id="GO:0009706">
    <property type="term" value="C:chloroplast inner membrane"/>
    <property type="evidence" value="ECO:0007669"/>
    <property type="project" value="TreeGrafter"/>
</dbReference>
<keyword evidence="2" id="KW-0472">Membrane</keyword>
<keyword evidence="2" id="KW-1133">Transmembrane helix</keyword>
<dbReference type="PANTHER" id="PTHR36317:SF1">
    <property type="entry name" value="PROTEIN MULTIPLE CHLOROPLAST DIVISION SITE 1"/>
    <property type="match status" value="1"/>
</dbReference>
<evidence type="ECO:0000256" key="2">
    <source>
        <dbReference type="SAM" id="Phobius"/>
    </source>
</evidence>
<evidence type="ECO:0008006" key="5">
    <source>
        <dbReference type="Google" id="ProtNLM"/>
    </source>
</evidence>
<keyword evidence="2" id="KW-0812">Transmembrane</keyword>
<feature type="compositionally biased region" description="Basic and acidic residues" evidence="1">
    <location>
        <begin position="302"/>
        <end position="322"/>
    </location>
</feature>